<feature type="coiled-coil region" evidence="1">
    <location>
        <begin position="180"/>
        <end position="207"/>
    </location>
</feature>
<keyword evidence="1" id="KW-0175">Coiled coil</keyword>
<evidence type="ECO:0000313" key="2">
    <source>
        <dbReference type="EMBL" id="SFV64119.1"/>
    </source>
</evidence>
<accession>A0A1W1CEA2</accession>
<name>A0A1W1CEA2_9ZZZZ</name>
<dbReference type="AlphaFoldDB" id="A0A1W1CEA2"/>
<protein>
    <submittedName>
        <fullName evidence="2">Uncharacterized protein</fullName>
    </submittedName>
</protein>
<gene>
    <name evidence="2" type="ORF">MNB_SM-4-987</name>
</gene>
<reference evidence="2" key="1">
    <citation type="submission" date="2016-10" db="EMBL/GenBank/DDBJ databases">
        <authorList>
            <person name="de Groot N.N."/>
        </authorList>
    </citation>
    <scope>NUCLEOTIDE SEQUENCE</scope>
</reference>
<proteinExistence type="predicted"/>
<sequence length="249" mass="29359">MYQAEKDELIESIFSDKKVFEKEILNVTCNSDRIEIMDILAKRIIQILLKEELNFLYMKDLSNFKFSFIVNLLFREIANEWVSYASEYLEYEQPQVLETIQDKQNVMFVLALIKEYFSQYKIYFVQEIADSFIDLVESMPSPTLSNDLINEVLKSGFVKKENLSVVYSYSQLWGRVKNAHNAKKDKIQKLQVMIAEAKDSEELLKLEYKEEALEVKPLAFFNDGLLRLRNTMVQYMMGIDSFTSKRYNS</sequence>
<organism evidence="2">
    <name type="scientific">hydrothermal vent metagenome</name>
    <dbReference type="NCBI Taxonomy" id="652676"/>
    <lineage>
        <taxon>unclassified sequences</taxon>
        <taxon>metagenomes</taxon>
        <taxon>ecological metagenomes</taxon>
    </lineage>
</organism>
<evidence type="ECO:0000256" key="1">
    <source>
        <dbReference type="SAM" id="Coils"/>
    </source>
</evidence>
<dbReference type="EMBL" id="FPHF01000074">
    <property type="protein sequence ID" value="SFV64119.1"/>
    <property type="molecule type" value="Genomic_DNA"/>
</dbReference>